<evidence type="ECO:0000256" key="4">
    <source>
        <dbReference type="ARBA" id="ARBA00023242"/>
    </source>
</evidence>
<feature type="region of interest" description="Disordered" evidence="7">
    <location>
        <begin position="426"/>
        <end position="467"/>
    </location>
</feature>
<feature type="compositionally biased region" description="Basic residues" evidence="7">
    <location>
        <begin position="449"/>
        <end position="458"/>
    </location>
</feature>
<dbReference type="GO" id="GO:0034457">
    <property type="term" value="C:Mpp10 complex"/>
    <property type="evidence" value="ECO:0007669"/>
    <property type="project" value="InterPro"/>
</dbReference>
<proteinExistence type="inferred from homology"/>
<dbReference type="Pfam" id="PF04006">
    <property type="entry name" value="Mpp10"/>
    <property type="match status" value="3"/>
</dbReference>
<evidence type="ECO:0000313" key="8">
    <source>
        <dbReference type="EMBL" id="KAK2148246.1"/>
    </source>
</evidence>
<comment type="similarity">
    <text evidence="6">Belongs to the MPP10 family.</text>
</comment>
<feature type="compositionally biased region" description="Basic and acidic residues" evidence="7">
    <location>
        <begin position="190"/>
        <end position="202"/>
    </location>
</feature>
<comment type="subcellular location">
    <subcellularLocation>
        <location evidence="1">Nucleus</location>
        <location evidence="1">Nucleolus</location>
    </subcellularLocation>
</comment>
<evidence type="ECO:0000256" key="1">
    <source>
        <dbReference type="ARBA" id="ARBA00004604"/>
    </source>
</evidence>
<evidence type="ECO:0000256" key="3">
    <source>
        <dbReference type="ARBA" id="ARBA00022552"/>
    </source>
</evidence>
<dbReference type="GO" id="GO:0005732">
    <property type="term" value="C:sno(s)RNA-containing ribonucleoprotein complex"/>
    <property type="evidence" value="ECO:0007669"/>
    <property type="project" value="InterPro"/>
</dbReference>
<evidence type="ECO:0000313" key="9">
    <source>
        <dbReference type="Proteomes" id="UP001208570"/>
    </source>
</evidence>
<evidence type="ECO:0000256" key="2">
    <source>
        <dbReference type="ARBA" id="ARBA00022517"/>
    </source>
</evidence>
<gene>
    <name evidence="8" type="ORF">LSH36_507g02049</name>
</gene>
<sequence length="534" mass="61861">MDVVFDDVLNTLSTHTKKPEQFLSVQEDVAVQLRKTIKKLYDITKSLEASSGSEALSELIVDNFDDEQVWQEIELQNEPVIVDQIKQISRVTASSDSSFSQKRRTEQDVQQIKKLKKNPDAFQKTDIQTEYENINVDDEDEEDEEDMSEDEREMEELLKRAKEELDNASGDDDDDDGSDDLNDDFDLDMDNLKEGSSSKDSSKGVMKKRTSVVDDRFFKLADLETFLDQEDAKEERKLSGQPEPTDEDLNYFTELPSDEENEKLKYDDFFDPPEESTELKQNKIQKNVKFRNQQAILNPEFNQYLLMFKGIKKKISELEEAALDEKPWQLRGEVSSQTRPENSLLEEDLDYERTTRLGNGYFQAWDDVERKTEQDEQTDPEHEGIKKMMTSLFIKLDALSNFHYTPKPAVPEVQIVSNLPSITMEEVAPGKPKSDVKADTEKTQTDRKRERREKKKRQQAYYQHKDEKVKALEKKGLGEKYSKEKALNELKKQAKSGRGVKVIELQDEVSAHIRSKKMVKSETKKKDPAAKFKL</sequence>
<evidence type="ECO:0000256" key="7">
    <source>
        <dbReference type="SAM" id="MobiDB-lite"/>
    </source>
</evidence>
<feature type="region of interest" description="Disordered" evidence="7">
    <location>
        <begin position="229"/>
        <end position="251"/>
    </location>
</feature>
<dbReference type="PANTHER" id="PTHR17039">
    <property type="entry name" value="U3 SMALL NUCLEOLAR RIBONUCLEOPROTEIN PROTEIN MPP10"/>
    <property type="match status" value="1"/>
</dbReference>
<organism evidence="8 9">
    <name type="scientific">Paralvinella palmiformis</name>
    <dbReference type="NCBI Taxonomy" id="53620"/>
    <lineage>
        <taxon>Eukaryota</taxon>
        <taxon>Metazoa</taxon>
        <taxon>Spiralia</taxon>
        <taxon>Lophotrochozoa</taxon>
        <taxon>Annelida</taxon>
        <taxon>Polychaeta</taxon>
        <taxon>Sedentaria</taxon>
        <taxon>Canalipalpata</taxon>
        <taxon>Terebellida</taxon>
        <taxon>Terebelliformia</taxon>
        <taxon>Alvinellidae</taxon>
        <taxon>Paralvinella</taxon>
    </lineage>
</organism>
<evidence type="ECO:0000256" key="6">
    <source>
        <dbReference type="ARBA" id="ARBA00029455"/>
    </source>
</evidence>
<keyword evidence="5" id="KW-0687">Ribonucleoprotein</keyword>
<keyword evidence="4" id="KW-0539">Nucleus</keyword>
<dbReference type="Proteomes" id="UP001208570">
    <property type="component" value="Unassembled WGS sequence"/>
</dbReference>
<accession>A0AAD9J862</accession>
<dbReference type="PANTHER" id="PTHR17039:SF0">
    <property type="entry name" value="U3 SMALL NUCLEOLAR RIBONUCLEOPROTEIN PROTEIN MPP10"/>
    <property type="match status" value="1"/>
</dbReference>
<feature type="compositionally biased region" description="Basic and acidic residues" evidence="7">
    <location>
        <begin position="155"/>
        <end position="165"/>
    </location>
</feature>
<feature type="region of interest" description="Disordered" evidence="7">
    <location>
        <begin position="93"/>
        <end position="208"/>
    </location>
</feature>
<evidence type="ECO:0000256" key="5">
    <source>
        <dbReference type="ARBA" id="ARBA00023274"/>
    </source>
</evidence>
<dbReference type="GO" id="GO:0032040">
    <property type="term" value="C:small-subunit processome"/>
    <property type="evidence" value="ECO:0007669"/>
    <property type="project" value="TreeGrafter"/>
</dbReference>
<name>A0AAD9J862_9ANNE</name>
<dbReference type="AlphaFoldDB" id="A0AAD9J862"/>
<keyword evidence="9" id="KW-1185">Reference proteome</keyword>
<feature type="compositionally biased region" description="Acidic residues" evidence="7">
    <location>
        <begin position="169"/>
        <end position="189"/>
    </location>
</feature>
<dbReference type="EMBL" id="JAODUP010000507">
    <property type="protein sequence ID" value="KAK2148246.1"/>
    <property type="molecule type" value="Genomic_DNA"/>
</dbReference>
<reference evidence="8" key="1">
    <citation type="journal article" date="2023" name="Mol. Biol. Evol.">
        <title>Third-Generation Sequencing Reveals the Adaptive Role of the Epigenome in Three Deep-Sea Polychaetes.</title>
        <authorList>
            <person name="Perez M."/>
            <person name="Aroh O."/>
            <person name="Sun Y."/>
            <person name="Lan Y."/>
            <person name="Juniper S.K."/>
            <person name="Young C.R."/>
            <person name="Angers B."/>
            <person name="Qian P.Y."/>
        </authorList>
    </citation>
    <scope>NUCLEOTIDE SEQUENCE</scope>
    <source>
        <strain evidence="8">P08H-3</strain>
    </source>
</reference>
<keyword evidence="3" id="KW-0698">rRNA processing</keyword>
<dbReference type="InterPro" id="IPR012173">
    <property type="entry name" value="Mpp10"/>
</dbReference>
<feature type="compositionally biased region" description="Basic and acidic residues" evidence="7">
    <location>
        <begin position="432"/>
        <end position="448"/>
    </location>
</feature>
<dbReference type="GO" id="GO:0006364">
    <property type="term" value="P:rRNA processing"/>
    <property type="evidence" value="ECO:0007669"/>
    <property type="project" value="UniProtKB-KW"/>
</dbReference>
<comment type="caution">
    <text evidence="8">The sequence shown here is derived from an EMBL/GenBank/DDBJ whole genome shotgun (WGS) entry which is preliminary data.</text>
</comment>
<protein>
    <submittedName>
        <fullName evidence="8">Uncharacterized protein</fullName>
    </submittedName>
</protein>
<keyword evidence="2" id="KW-0690">Ribosome biogenesis</keyword>
<feature type="compositionally biased region" description="Acidic residues" evidence="7">
    <location>
        <begin position="135"/>
        <end position="154"/>
    </location>
</feature>